<dbReference type="PATRIC" id="fig|280505.15.peg.1275"/>
<evidence type="ECO:0000313" key="1">
    <source>
        <dbReference type="EMBL" id="ALO25604.1"/>
    </source>
</evidence>
<dbReference type="GeneID" id="79236402"/>
<protein>
    <submittedName>
        <fullName evidence="1">Uncharacterized protein</fullName>
    </submittedName>
</protein>
<dbReference type="Proteomes" id="UP000058857">
    <property type="component" value="Chromosome 1"/>
</dbReference>
<dbReference type="EMBL" id="CP012029">
    <property type="protein sequence ID" value="ALO25604.1"/>
    <property type="molecule type" value="Genomic_DNA"/>
</dbReference>
<sequence length="42" mass="4861">MMDRSSFVEFIQIWNSILLKQVGSGKFLGLIARFLNSVEEKK</sequence>
<proteinExistence type="predicted"/>
<organism evidence="1">
    <name type="scientific">Leptospira borgpetersenii serovar Ballum</name>
    <dbReference type="NCBI Taxonomy" id="280505"/>
    <lineage>
        <taxon>Bacteria</taxon>
        <taxon>Pseudomonadati</taxon>
        <taxon>Spirochaetota</taxon>
        <taxon>Spirochaetia</taxon>
        <taxon>Leptospirales</taxon>
        <taxon>Leptospiraceae</taxon>
        <taxon>Leptospira</taxon>
    </lineage>
</organism>
<evidence type="ECO:0000313" key="2">
    <source>
        <dbReference type="Proteomes" id="UP000058857"/>
    </source>
</evidence>
<gene>
    <name evidence="1" type="ORF">LBBP_01308</name>
</gene>
<reference evidence="1 2" key="1">
    <citation type="journal article" date="2015" name="PLoS Negl. Trop. Dis.">
        <title>Distribution of Plasmids in Distinct Leptospira Pathogenic Species.</title>
        <authorList>
            <person name="Wang Y."/>
            <person name="Zhuang X."/>
            <person name="Zhong Y."/>
            <person name="Zhang C."/>
            <person name="Zhang Y."/>
            <person name="Zeng L."/>
            <person name="Zhu Y."/>
            <person name="He P."/>
            <person name="Dong K."/>
            <person name="Pal U."/>
            <person name="Guo X."/>
            <person name="Qin J."/>
        </authorList>
    </citation>
    <scope>NUCLEOTIDE SEQUENCE [LARGE SCALE GENOMIC DNA]</scope>
    <source>
        <strain evidence="1 2">56604</strain>
    </source>
</reference>
<dbReference type="AlphaFoldDB" id="A0A0S2IPL1"/>
<name>A0A0S2IPL1_LEPBO</name>
<dbReference type="RefSeq" id="WP_002731666.1">
    <property type="nucleotide sequence ID" value="NZ_JADDUO010000070.1"/>
</dbReference>
<accession>A0A0S2IPL1</accession>